<evidence type="ECO:0000313" key="4">
    <source>
        <dbReference type="Proteomes" id="UP000179807"/>
    </source>
</evidence>
<comment type="caution">
    <text evidence="3">The sequence shown here is derived from an EMBL/GenBank/DDBJ whole genome shotgun (WGS) entry which is preliminary data.</text>
</comment>
<feature type="region of interest" description="Disordered" evidence="1">
    <location>
        <begin position="879"/>
        <end position="914"/>
    </location>
</feature>
<keyword evidence="4" id="KW-1185">Reference proteome</keyword>
<protein>
    <submittedName>
        <fullName evidence="3">Uncharacterized protein</fullName>
    </submittedName>
</protein>
<feature type="compositionally biased region" description="Polar residues" evidence="1">
    <location>
        <begin position="883"/>
        <end position="900"/>
    </location>
</feature>
<gene>
    <name evidence="3" type="ORF">TRFO_26372</name>
</gene>
<dbReference type="Proteomes" id="UP000179807">
    <property type="component" value="Unassembled WGS sequence"/>
</dbReference>
<dbReference type="RefSeq" id="XP_068358917.1">
    <property type="nucleotide sequence ID" value="XM_068504908.1"/>
</dbReference>
<feature type="compositionally biased region" description="Polar residues" evidence="1">
    <location>
        <begin position="823"/>
        <end position="853"/>
    </location>
</feature>
<evidence type="ECO:0000256" key="2">
    <source>
        <dbReference type="SAM" id="Phobius"/>
    </source>
</evidence>
<accession>A0A1J4K8M4</accession>
<dbReference type="VEuPathDB" id="TrichDB:TRFO_26372"/>
<feature type="transmembrane region" description="Helical" evidence="2">
    <location>
        <begin position="726"/>
        <end position="747"/>
    </location>
</feature>
<feature type="region of interest" description="Disordered" evidence="1">
    <location>
        <begin position="821"/>
        <end position="853"/>
    </location>
</feature>
<dbReference type="AlphaFoldDB" id="A0A1J4K8M4"/>
<evidence type="ECO:0000313" key="3">
    <source>
        <dbReference type="EMBL" id="OHT05781.1"/>
    </source>
</evidence>
<feature type="transmembrane region" description="Helical" evidence="2">
    <location>
        <begin position="403"/>
        <end position="424"/>
    </location>
</feature>
<keyword evidence="2" id="KW-0472">Membrane</keyword>
<feature type="transmembrane region" description="Helical" evidence="2">
    <location>
        <begin position="112"/>
        <end position="138"/>
    </location>
</feature>
<proteinExistence type="predicted"/>
<sequence length="914" mass="105283">MFFLLFFTAEARNLTKLKIPPDNLFISTFLLNRMDVFRLQKDGITSTSKFPLTVNTTQYYTRLKDYSLSFYSVPFKFFLITISVFLIVLFFSLILWTFWIKPKKKNGSFWRATIVVLLKLLQIAFELILACISVVILIKATQLKNDFPVFQEYTSSICDSIDQLIYEMCYGIVELAFKNQELIQGFSPFDEFNVYSKNIYEKIGYQTNNSIFTQIRQSMTNFETLSKELNKTVKKAGFQELYKKYLDPILPNTMKCTNDCFNLLNNYSRSDLINQQILKITNCKGRDGVLYDNCLDIFENISESFLSYFEIPHKLHANLISELSDWDDIYMPKLDSFIEFSLNAFSYQLRNSTTEFLDKEFTFRSKAIDIGIGISICGIFLCILFMIAWIFHRRIWISIFSSLNVLFIAAITFLVGSYIGHALFLQQAMFNMDKLFDDNHVDDQYNVFFRLFECQTGYVGSSTNFGILTSGHEFIINNLIYEILDTVIPNIAKQVEAILNPLVYFAVFDYDTQATLYPYYEIGEKLFENLTSSSINNNHLFSIFTKLYNSDLDIIEDRIINLHIQTDKLFADAYREIFSQGKACYGYSLTEISTCATENMSIKSYNYLISQPVTNGLKNLETVQQILKEFTIYGEIYSIEKQMNDLVTKIVKQDLYQISNYLASVYADLSESLESYQDFLFSDNSLYLAYIDTQLIVNGSCLDVNHRYNEFRELLLVKIPYNAYNLSIWLICLIFIPVIISFLNVLYKMLVGGSIKEKNSDSEYSLTSYSSELKDKKSDSSSQFNSSSSKQKTFYNLADDTSDESTFVNYFPKSSDILKSYENHQNSSPETDSTRSKASSTVTNSLELKESGTSMEKNLGNGISLFKAAGLAYFDQSKDDMSESTVQTGISPLAENQNSQLDEKTMETNENLSE</sequence>
<organism evidence="3 4">
    <name type="scientific">Tritrichomonas foetus</name>
    <dbReference type="NCBI Taxonomy" id="1144522"/>
    <lineage>
        <taxon>Eukaryota</taxon>
        <taxon>Metamonada</taxon>
        <taxon>Parabasalia</taxon>
        <taxon>Tritrichomonadida</taxon>
        <taxon>Tritrichomonadidae</taxon>
        <taxon>Tritrichomonas</taxon>
    </lineage>
</organism>
<dbReference type="GeneID" id="94839612"/>
<feature type="transmembrane region" description="Helical" evidence="2">
    <location>
        <begin position="77"/>
        <end position="100"/>
    </location>
</feature>
<keyword evidence="2" id="KW-0812">Transmembrane</keyword>
<feature type="transmembrane region" description="Helical" evidence="2">
    <location>
        <begin position="370"/>
        <end position="391"/>
    </location>
</feature>
<dbReference type="EMBL" id="MLAK01000746">
    <property type="protein sequence ID" value="OHT05781.1"/>
    <property type="molecule type" value="Genomic_DNA"/>
</dbReference>
<name>A0A1J4K8M4_9EUKA</name>
<keyword evidence="2" id="KW-1133">Transmembrane helix</keyword>
<reference evidence="3" key="1">
    <citation type="submission" date="2016-10" db="EMBL/GenBank/DDBJ databases">
        <authorList>
            <person name="Benchimol M."/>
            <person name="Almeida L.G."/>
            <person name="Vasconcelos A.T."/>
            <person name="Perreira-Neves A."/>
            <person name="Rosa I.A."/>
            <person name="Tasca T."/>
            <person name="Bogo M.R."/>
            <person name="de Souza W."/>
        </authorList>
    </citation>
    <scope>NUCLEOTIDE SEQUENCE [LARGE SCALE GENOMIC DNA]</scope>
    <source>
        <strain evidence="3">K</strain>
    </source>
</reference>
<evidence type="ECO:0000256" key="1">
    <source>
        <dbReference type="SAM" id="MobiDB-lite"/>
    </source>
</evidence>